<protein>
    <submittedName>
        <fullName evidence="1">Uncharacterized protein</fullName>
    </submittedName>
</protein>
<accession>A0A0F8ZI82</accession>
<dbReference type="EMBL" id="LAZR01060228">
    <property type="protein sequence ID" value="KKK66129.1"/>
    <property type="molecule type" value="Genomic_DNA"/>
</dbReference>
<proteinExistence type="predicted"/>
<evidence type="ECO:0000313" key="1">
    <source>
        <dbReference type="EMBL" id="KKK66129.1"/>
    </source>
</evidence>
<feature type="non-terminal residue" evidence="1">
    <location>
        <position position="1"/>
    </location>
</feature>
<comment type="caution">
    <text evidence="1">The sequence shown here is derived from an EMBL/GenBank/DDBJ whole genome shotgun (WGS) entry which is preliminary data.</text>
</comment>
<gene>
    <name evidence="1" type="ORF">LCGC14_2967210</name>
</gene>
<reference evidence="1" key="1">
    <citation type="journal article" date="2015" name="Nature">
        <title>Complex archaea that bridge the gap between prokaryotes and eukaryotes.</title>
        <authorList>
            <person name="Spang A."/>
            <person name="Saw J.H."/>
            <person name="Jorgensen S.L."/>
            <person name="Zaremba-Niedzwiedzka K."/>
            <person name="Martijn J."/>
            <person name="Lind A.E."/>
            <person name="van Eijk R."/>
            <person name="Schleper C."/>
            <person name="Guy L."/>
            <person name="Ettema T.J."/>
        </authorList>
    </citation>
    <scope>NUCLEOTIDE SEQUENCE</scope>
</reference>
<dbReference type="AlphaFoldDB" id="A0A0F8ZI82"/>
<organism evidence="1">
    <name type="scientific">marine sediment metagenome</name>
    <dbReference type="NCBI Taxonomy" id="412755"/>
    <lineage>
        <taxon>unclassified sequences</taxon>
        <taxon>metagenomes</taxon>
        <taxon>ecological metagenomes</taxon>
    </lineage>
</organism>
<name>A0A0F8ZI82_9ZZZZ</name>
<sequence>LVVSGVPSRDYKDFYSLVTSGVVGQNSNLICWYEE</sequence>